<evidence type="ECO:0000313" key="7">
    <source>
        <dbReference type="Proteomes" id="UP000320421"/>
    </source>
</evidence>
<dbReference type="EC" id="1.-.-.-" evidence="6"/>
<accession>A0A517PVH6</accession>
<gene>
    <name evidence="6" type="primary">nemA</name>
    <name evidence="6" type="ORF">HG66A1_51940</name>
</gene>
<name>A0A517PVH6_9PLAN</name>
<dbReference type="OrthoDB" id="9772736at2"/>
<dbReference type="GO" id="GO:0016628">
    <property type="term" value="F:oxidoreductase activity, acting on the CH-CH group of donors, NAD or NADP as acceptor"/>
    <property type="evidence" value="ECO:0007669"/>
    <property type="project" value="UniProtKB-ARBA"/>
</dbReference>
<dbReference type="EMBL" id="CP036266">
    <property type="protein sequence ID" value="QDT23377.1"/>
    <property type="molecule type" value="Genomic_DNA"/>
</dbReference>
<evidence type="ECO:0000259" key="5">
    <source>
        <dbReference type="Pfam" id="PF00724"/>
    </source>
</evidence>
<dbReference type="PANTHER" id="PTHR22893">
    <property type="entry name" value="NADH OXIDOREDUCTASE-RELATED"/>
    <property type="match status" value="1"/>
</dbReference>
<dbReference type="InterPro" id="IPR045247">
    <property type="entry name" value="Oye-like"/>
</dbReference>
<organism evidence="6 7">
    <name type="scientific">Gimesia chilikensis</name>
    <dbReference type="NCBI Taxonomy" id="2605989"/>
    <lineage>
        <taxon>Bacteria</taxon>
        <taxon>Pseudomonadati</taxon>
        <taxon>Planctomycetota</taxon>
        <taxon>Planctomycetia</taxon>
        <taxon>Planctomycetales</taxon>
        <taxon>Planctomycetaceae</taxon>
        <taxon>Gimesia</taxon>
    </lineage>
</organism>
<protein>
    <submittedName>
        <fullName evidence="6">N-ethylmaleimide reductase</fullName>
        <ecNumber evidence="6">1.-.-.-</ecNumber>
    </submittedName>
</protein>
<evidence type="ECO:0000313" key="6">
    <source>
        <dbReference type="EMBL" id="QDT23377.1"/>
    </source>
</evidence>
<evidence type="ECO:0000256" key="2">
    <source>
        <dbReference type="ARBA" id="ARBA00005979"/>
    </source>
</evidence>
<dbReference type="Pfam" id="PF00724">
    <property type="entry name" value="Oxidored_FMN"/>
    <property type="match status" value="1"/>
</dbReference>
<reference evidence="6 7" key="1">
    <citation type="submission" date="2019-02" db="EMBL/GenBank/DDBJ databases">
        <title>Deep-cultivation of Planctomycetes and their phenomic and genomic characterization uncovers novel biology.</title>
        <authorList>
            <person name="Wiegand S."/>
            <person name="Jogler M."/>
            <person name="Boedeker C."/>
            <person name="Pinto D."/>
            <person name="Vollmers J."/>
            <person name="Rivas-Marin E."/>
            <person name="Kohn T."/>
            <person name="Peeters S.H."/>
            <person name="Heuer A."/>
            <person name="Rast P."/>
            <person name="Oberbeckmann S."/>
            <person name="Bunk B."/>
            <person name="Jeske O."/>
            <person name="Meyerdierks A."/>
            <person name="Storesund J.E."/>
            <person name="Kallscheuer N."/>
            <person name="Luecker S."/>
            <person name="Lage O.M."/>
            <person name="Pohl T."/>
            <person name="Merkel B.J."/>
            <person name="Hornburger P."/>
            <person name="Mueller R.-W."/>
            <person name="Bruemmer F."/>
            <person name="Labrenz M."/>
            <person name="Spormann A.M."/>
            <person name="Op den Camp H."/>
            <person name="Overmann J."/>
            <person name="Amann R."/>
            <person name="Jetten M.S.M."/>
            <person name="Mascher T."/>
            <person name="Medema M.H."/>
            <person name="Devos D.P."/>
            <person name="Kaster A.-K."/>
            <person name="Ovreas L."/>
            <person name="Rohde M."/>
            <person name="Galperin M.Y."/>
            <person name="Jogler C."/>
        </authorList>
    </citation>
    <scope>NUCLEOTIDE SEQUENCE [LARGE SCALE GENOMIC DNA]</scope>
    <source>
        <strain evidence="6 7">HG66A1</strain>
    </source>
</reference>
<dbReference type="InterPro" id="IPR001155">
    <property type="entry name" value="OxRdtase_FMN_N"/>
</dbReference>
<dbReference type="FunFam" id="3.20.20.70:FF:000059">
    <property type="entry name" value="N-ethylmaleimide reductase, FMN-linked"/>
    <property type="match status" value="1"/>
</dbReference>
<comment type="cofactor">
    <cofactor evidence="1">
        <name>FMN</name>
        <dbReference type="ChEBI" id="CHEBI:58210"/>
    </cofactor>
</comment>
<evidence type="ECO:0000256" key="1">
    <source>
        <dbReference type="ARBA" id="ARBA00001917"/>
    </source>
</evidence>
<keyword evidence="3 6" id="KW-0560">Oxidoreductase</keyword>
<sequence>MSDYEVLFQPLTVGALTLPNRILMAPLTRARATDRVPNPLMVEYYTQRASAGLIISEATAISAQGYGWHGAPAMYTDEQEAGWREVTSAVHAADGRIFLQLWHMGRQSHPDYHNGQLPVAPSPIAVQGDAHTPTGKQPYVVPRELSLSEIDAIYEDYATATKRARSAGFDGVEIHGANGYLIDQFLRDSSNQRTDDFGGSIENRMRFLQGVIEAVVEAWSADRTGLRLSPTMNDKGMGDSDPIALYSQVAEALNQYELAYVHTAEAIQPGRLYNPNVPRVTPVIREAYQGVLITNGGYDRVSATEAIAKGDADAIAFGQKFIANPDLPERLRTDASLNDPDPSTYYSTGPEGYVDYPSLAESSAS</sequence>
<dbReference type="InterPro" id="IPR013785">
    <property type="entry name" value="Aldolase_TIM"/>
</dbReference>
<dbReference type="GO" id="GO:0005829">
    <property type="term" value="C:cytosol"/>
    <property type="evidence" value="ECO:0007669"/>
    <property type="project" value="UniProtKB-ARBA"/>
</dbReference>
<comment type="similarity">
    <text evidence="2">Belongs to the NADH:flavin oxidoreductase/NADH oxidase family.</text>
</comment>
<proteinExistence type="inferred from homology"/>
<feature type="region of interest" description="Disordered" evidence="4">
    <location>
        <begin position="330"/>
        <end position="365"/>
    </location>
</feature>
<dbReference type="CDD" id="cd02933">
    <property type="entry name" value="OYE_like_FMN"/>
    <property type="match status" value="1"/>
</dbReference>
<evidence type="ECO:0000256" key="4">
    <source>
        <dbReference type="SAM" id="MobiDB-lite"/>
    </source>
</evidence>
<keyword evidence="7" id="KW-1185">Reference proteome</keyword>
<dbReference type="Proteomes" id="UP000320421">
    <property type="component" value="Chromosome"/>
</dbReference>
<dbReference type="PANTHER" id="PTHR22893:SF91">
    <property type="entry name" value="NADPH DEHYDROGENASE 2-RELATED"/>
    <property type="match status" value="1"/>
</dbReference>
<dbReference type="RefSeq" id="WP_145190698.1">
    <property type="nucleotide sequence ID" value="NZ_CP036266.1"/>
</dbReference>
<evidence type="ECO:0000256" key="3">
    <source>
        <dbReference type="ARBA" id="ARBA00023002"/>
    </source>
</evidence>
<dbReference type="SUPFAM" id="SSF51395">
    <property type="entry name" value="FMN-linked oxidoreductases"/>
    <property type="match status" value="1"/>
</dbReference>
<dbReference type="GO" id="GO:0010181">
    <property type="term" value="F:FMN binding"/>
    <property type="evidence" value="ECO:0007669"/>
    <property type="project" value="InterPro"/>
</dbReference>
<dbReference type="Gene3D" id="3.20.20.70">
    <property type="entry name" value="Aldolase class I"/>
    <property type="match status" value="1"/>
</dbReference>
<feature type="domain" description="NADH:flavin oxidoreductase/NADH oxidase N-terminal" evidence="5">
    <location>
        <begin position="7"/>
        <end position="335"/>
    </location>
</feature>
<dbReference type="AlphaFoldDB" id="A0A517PVH6"/>